<dbReference type="EMBL" id="CP048877">
    <property type="protein sequence ID" value="QIJ72177.1"/>
    <property type="molecule type" value="Genomic_DNA"/>
</dbReference>
<name>A0A6G7PX64_9BACT</name>
<protein>
    <submittedName>
        <fullName evidence="1">Uncharacterized protein</fullName>
    </submittedName>
</protein>
<sequence length="107" mass="12152">MKGIRVLMVFFFIVFPNFLHLAPAFSLTVEEVLKLKKAGVSEETIRFLGELEAKVQASSPDRSVGMKEIVLPDGGRRFIYYSVTPPELEKETPVYQVPPLWQIELTP</sequence>
<dbReference type="AlphaFoldDB" id="A0A6G7PX64"/>
<gene>
    <name evidence="1" type="ORF">G4V39_07800</name>
</gene>
<dbReference type="Proteomes" id="UP000502179">
    <property type="component" value="Chromosome"/>
</dbReference>
<accession>A0A6G7PX64</accession>
<reference evidence="1 2" key="1">
    <citation type="submission" date="2020-02" db="EMBL/GenBank/DDBJ databases">
        <title>Genome analysis of Thermosulfuriphilus ammonigenes ST65T, an anaerobic thermophilic chemolithoautotrophic bacterium isolated from a deep-sea hydrothermal vent.</title>
        <authorList>
            <person name="Slobodkina G."/>
            <person name="Allioux M."/>
            <person name="Merkel A."/>
            <person name="Alain K."/>
            <person name="Jebbar M."/>
            <person name="Slobodkin A."/>
        </authorList>
    </citation>
    <scope>NUCLEOTIDE SEQUENCE [LARGE SCALE GENOMIC DNA]</scope>
    <source>
        <strain evidence="1 2">ST65</strain>
    </source>
</reference>
<dbReference type="KEGG" id="tav:G4V39_07800"/>
<evidence type="ECO:0000313" key="1">
    <source>
        <dbReference type="EMBL" id="QIJ72177.1"/>
    </source>
</evidence>
<evidence type="ECO:0000313" key="2">
    <source>
        <dbReference type="Proteomes" id="UP000502179"/>
    </source>
</evidence>
<proteinExistence type="predicted"/>
<keyword evidence="2" id="KW-1185">Reference proteome</keyword>
<dbReference type="RefSeq" id="WP_166032395.1">
    <property type="nucleotide sequence ID" value="NZ_CP048877.1"/>
</dbReference>
<organism evidence="1 2">
    <name type="scientific">Thermosulfuriphilus ammonigenes</name>
    <dbReference type="NCBI Taxonomy" id="1936021"/>
    <lineage>
        <taxon>Bacteria</taxon>
        <taxon>Pseudomonadati</taxon>
        <taxon>Thermodesulfobacteriota</taxon>
        <taxon>Thermodesulfobacteria</taxon>
        <taxon>Thermodesulfobacteriales</taxon>
        <taxon>Thermodesulfobacteriaceae</taxon>
        <taxon>Thermosulfuriphilus</taxon>
    </lineage>
</organism>